<evidence type="ECO:0000313" key="2">
    <source>
        <dbReference type="Proteomes" id="UP001497516"/>
    </source>
</evidence>
<sequence>MEHTLLCNLSGPRKATSVLRLRLLHVWPAKASGDVRVYNCYTLWADETGMLIHGLSPPSMTSAIKQS</sequence>
<name>A0AAV2FZM2_9ROSI</name>
<protein>
    <submittedName>
        <fullName evidence="1">Uncharacterized protein</fullName>
    </submittedName>
</protein>
<keyword evidence="2" id="KW-1185">Reference proteome</keyword>
<reference evidence="1 2" key="1">
    <citation type="submission" date="2024-04" db="EMBL/GenBank/DDBJ databases">
        <authorList>
            <person name="Fracassetti M."/>
        </authorList>
    </citation>
    <scope>NUCLEOTIDE SEQUENCE [LARGE SCALE GENOMIC DNA]</scope>
</reference>
<dbReference type="Proteomes" id="UP001497516">
    <property type="component" value="Chromosome 7"/>
</dbReference>
<dbReference type="AlphaFoldDB" id="A0AAV2FZM2"/>
<dbReference type="EMBL" id="OZ034820">
    <property type="protein sequence ID" value="CAL1403776.1"/>
    <property type="molecule type" value="Genomic_DNA"/>
</dbReference>
<evidence type="ECO:0000313" key="1">
    <source>
        <dbReference type="EMBL" id="CAL1403776.1"/>
    </source>
</evidence>
<gene>
    <name evidence="1" type="ORF">LTRI10_LOCUS43682</name>
</gene>
<accession>A0AAV2FZM2</accession>
<proteinExistence type="predicted"/>
<organism evidence="1 2">
    <name type="scientific">Linum trigynum</name>
    <dbReference type="NCBI Taxonomy" id="586398"/>
    <lineage>
        <taxon>Eukaryota</taxon>
        <taxon>Viridiplantae</taxon>
        <taxon>Streptophyta</taxon>
        <taxon>Embryophyta</taxon>
        <taxon>Tracheophyta</taxon>
        <taxon>Spermatophyta</taxon>
        <taxon>Magnoliopsida</taxon>
        <taxon>eudicotyledons</taxon>
        <taxon>Gunneridae</taxon>
        <taxon>Pentapetalae</taxon>
        <taxon>rosids</taxon>
        <taxon>fabids</taxon>
        <taxon>Malpighiales</taxon>
        <taxon>Linaceae</taxon>
        <taxon>Linum</taxon>
    </lineage>
</organism>